<comment type="caution">
    <text evidence="2">The sequence shown here is derived from an EMBL/GenBank/DDBJ whole genome shotgun (WGS) entry which is preliminary data.</text>
</comment>
<proteinExistence type="predicted"/>
<dbReference type="EMBL" id="BOQL01000006">
    <property type="protein sequence ID" value="GIM63954.1"/>
    <property type="molecule type" value="Genomic_DNA"/>
</dbReference>
<accession>A0A919S5E9</accession>
<sequence>MPPLGRGRSTVTPRRVISHEAAVAGAVRYFLRHGTVDLDELATGLAVSRATLYRVVHSREQLLGYVLWTLCELRLNAARAARTRDGVDGVLEVTRHFAAGLPQAHALITFVTTETELADRVMYSTAGVVHPRVVAAQREIFLEAGCGPPAGPDVDLDRLAYLYTRMAEAALYAGLLYERSDLGAPEKALRALLTEVWPDPPD</sequence>
<feature type="domain" description="QsdR TetR regulatory C-terminal" evidence="1">
    <location>
        <begin position="86"/>
        <end position="194"/>
    </location>
</feature>
<dbReference type="Pfam" id="PF18598">
    <property type="entry name" value="TetR_C_36"/>
    <property type="match status" value="1"/>
</dbReference>
<evidence type="ECO:0000313" key="2">
    <source>
        <dbReference type="EMBL" id="GIM63954.1"/>
    </source>
</evidence>
<reference evidence="2" key="1">
    <citation type="submission" date="2021-03" db="EMBL/GenBank/DDBJ databases">
        <title>Whole genome shotgun sequence of Actinoplanes auranticolor NBRC 12245.</title>
        <authorList>
            <person name="Komaki H."/>
            <person name="Tamura T."/>
        </authorList>
    </citation>
    <scope>NUCLEOTIDE SEQUENCE</scope>
    <source>
        <strain evidence="2">NBRC 12245</strain>
    </source>
</reference>
<protein>
    <recommendedName>
        <fullName evidence="1">QsdR TetR regulatory C-terminal domain-containing protein</fullName>
    </recommendedName>
</protein>
<name>A0A919S5E9_9ACTN</name>
<evidence type="ECO:0000313" key="3">
    <source>
        <dbReference type="Proteomes" id="UP000681340"/>
    </source>
</evidence>
<dbReference type="SUPFAM" id="SSF46689">
    <property type="entry name" value="Homeodomain-like"/>
    <property type="match status" value="1"/>
</dbReference>
<dbReference type="InterPro" id="IPR009057">
    <property type="entry name" value="Homeodomain-like_sf"/>
</dbReference>
<keyword evidence="3" id="KW-1185">Reference proteome</keyword>
<dbReference type="AlphaFoldDB" id="A0A919S5E9"/>
<dbReference type="InterPro" id="IPR041485">
    <property type="entry name" value="TetR_C_36"/>
</dbReference>
<organism evidence="2 3">
    <name type="scientific">Actinoplanes auranticolor</name>
    <dbReference type="NCBI Taxonomy" id="47988"/>
    <lineage>
        <taxon>Bacteria</taxon>
        <taxon>Bacillati</taxon>
        <taxon>Actinomycetota</taxon>
        <taxon>Actinomycetes</taxon>
        <taxon>Micromonosporales</taxon>
        <taxon>Micromonosporaceae</taxon>
        <taxon>Actinoplanes</taxon>
    </lineage>
</organism>
<evidence type="ECO:0000259" key="1">
    <source>
        <dbReference type="Pfam" id="PF18598"/>
    </source>
</evidence>
<gene>
    <name evidence="2" type="ORF">Aau02nite_07380</name>
</gene>
<dbReference type="Proteomes" id="UP000681340">
    <property type="component" value="Unassembled WGS sequence"/>
</dbReference>
<dbReference type="Gene3D" id="1.10.357.10">
    <property type="entry name" value="Tetracycline Repressor, domain 2"/>
    <property type="match status" value="1"/>
</dbReference>